<feature type="chain" id="PRO_5042617991" evidence="1">
    <location>
        <begin position="20"/>
        <end position="307"/>
    </location>
</feature>
<dbReference type="AlphaFoldDB" id="A0AAI9GCQ3"/>
<dbReference type="PANTHER" id="PTHR43265">
    <property type="entry name" value="ESTERASE ESTD"/>
    <property type="match status" value="1"/>
</dbReference>
<sequence>MKKCAIFLMLTTFSLTTFANNTFDLQKTNNKSGKEIHYYIIKRDVQPSDDLLVLIQGSDCRSVVNNDSMIKNFGGAFPKNDILLVEKTGLNSQVGKDGKEVSAKDCPIDYMKNDSPLERAENYLALIEYLKNNYHNIVIIGGSEGAVVTNLIISKTDKVQASVSLNMGGQFFINDVIYSIEKTTPTAETPQYIDGFKQFAKEVVQNKLDEDQFPSEHGGKWWREMLTINNQKLIRTVKTPHLVIQTMDDINVDPYSVVRMMEKSNNQHVYFKTYQGLDHFFVDNKGQGQTELIVKDIQLWYQTVDKK</sequence>
<name>A0AAI9GCQ3_PROST</name>
<evidence type="ECO:0000313" key="3">
    <source>
        <dbReference type="EMBL" id="EMJ5132468.1"/>
    </source>
</evidence>
<dbReference type="GO" id="GO:0052689">
    <property type="term" value="F:carboxylic ester hydrolase activity"/>
    <property type="evidence" value="ECO:0007669"/>
    <property type="project" value="TreeGrafter"/>
</dbReference>
<dbReference type="Pfam" id="PF08840">
    <property type="entry name" value="BAAT_C"/>
    <property type="match status" value="1"/>
</dbReference>
<feature type="domain" description="BAAT/Acyl-CoA thioester hydrolase C-terminal" evidence="2">
    <location>
        <begin position="118"/>
        <end position="263"/>
    </location>
</feature>
<dbReference type="InterPro" id="IPR053145">
    <property type="entry name" value="AB_hydrolase_Est10"/>
</dbReference>
<dbReference type="InterPro" id="IPR014940">
    <property type="entry name" value="BAAT_C"/>
</dbReference>
<protein>
    <submittedName>
        <fullName evidence="3">Alpha/beta hydrolase</fullName>
    </submittedName>
</protein>
<keyword evidence="3" id="KW-0378">Hydrolase</keyword>
<keyword evidence="1" id="KW-0732">Signal</keyword>
<gene>
    <name evidence="3" type="ORF">RG298_000132</name>
</gene>
<evidence type="ECO:0000259" key="2">
    <source>
        <dbReference type="Pfam" id="PF08840"/>
    </source>
</evidence>
<dbReference type="Gene3D" id="3.40.50.1820">
    <property type="entry name" value="alpha/beta hydrolase"/>
    <property type="match status" value="1"/>
</dbReference>
<dbReference type="EMBL" id="ABMABF030000001">
    <property type="protein sequence ID" value="EMJ5132468.1"/>
    <property type="molecule type" value="Genomic_DNA"/>
</dbReference>
<proteinExistence type="predicted"/>
<organism evidence="3">
    <name type="scientific">Providencia stuartii</name>
    <dbReference type="NCBI Taxonomy" id="588"/>
    <lineage>
        <taxon>Bacteria</taxon>
        <taxon>Pseudomonadati</taxon>
        <taxon>Pseudomonadota</taxon>
        <taxon>Gammaproteobacteria</taxon>
        <taxon>Enterobacterales</taxon>
        <taxon>Morganellaceae</taxon>
        <taxon>Providencia</taxon>
    </lineage>
</organism>
<reference evidence="3" key="1">
    <citation type="submission" date="2024-02" db="EMBL/GenBank/DDBJ databases">
        <authorList>
            <consortium name="Clinical and Environmental Microbiology Branch: Whole genome sequencing antimicrobial resistance pathogens in the healthcare setting"/>
        </authorList>
    </citation>
    <scope>NUCLEOTIDE SEQUENCE</scope>
    <source>
        <strain evidence="3">2021GO-0154</strain>
    </source>
</reference>
<evidence type="ECO:0000256" key="1">
    <source>
        <dbReference type="SAM" id="SignalP"/>
    </source>
</evidence>
<feature type="signal peptide" evidence="1">
    <location>
        <begin position="1"/>
        <end position="19"/>
    </location>
</feature>
<dbReference type="SUPFAM" id="SSF53474">
    <property type="entry name" value="alpha/beta-Hydrolases"/>
    <property type="match status" value="1"/>
</dbReference>
<comment type="caution">
    <text evidence="3">The sequence shown here is derived from an EMBL/GenBank/DDBJ whole genome shotgun (WGS) entry which is preliminary data.</text>
</comment>
<dbReference type="InterPro" id="IPR029058">
    <property type="entry name" value="AB_hydrolase_fold"/>
</dbReference>
<accession>A0AAI9GCQ3</accession>
<dbReference type="PANTHER" id="PTHR43265:SF1">
    <property type="entry name" value="ESTERASE ESTD"/>
    <property type="match status" value="1"/>
</dbReference>